<dbReference type="Pfam" id="PF16750">
    <property type="entry name" value="HK_sensor"/>
    <property type="match status" value="1"/>
</dbReference>
<dbReference type="PROSITE" id="PS50885">
    <property type="entry name" value="HAMP"/>
    <property type="match status" value="1"/>
</dbReference>
<name>A0A1H2MF52_9PSED</name>
<keyword evidence="15" id="KW-1185">Reference proteome</keyword>
<dbReference type="InterPro" id="IPR036890">
    <property type="entry name" value="HATPase_C_sf"/>
</dbReference>
<dbReference type="InterPro" id="IPR036097">
    <property type="entry name" value="HisK_dim/P_sf"/>
</dbReference>
<dbReference type="SUPFAM" id="SSF158472">
    <property type="entry name" value="HAMP domain-like"/>
    <property type="match status" value="1"/>
</dbReference>
<dbReference type="InterPro" id="IPR003660">
    <property type="entry name" value="HAMP_dom"/>
</dbReference>
<dbReference type="EC" id="2.7.13.3" evidence="3"/>
<dbReference type="SMART" id="SM00304">
    <property type="entry name" value="HAMP"/>
    <property type="match status" value="1"/>
</dbReference>
<evidence type="ECO:0000256" key="10">
    <source>
        <dbReference type="ARBA" id="ARBA00023136"/>
    </source>
</evidence>
<dbReference type="PANTHER" id="PTHR45436">
    <property type="entry name" value="SENSOR HISTIDINE KINASE YKOH"/>
    <property type="match status" value="1"/>
</dbReference>
<dbReference type="PRINTS" id="PR00344">
    <property type="entry name" value="BCTRLSENSOR"/>
</dbReference>
<comment type="subcellular location">
    <subcellularLocation>
        <location evidence="2">Membrane</location>
        <topology evidence="2">Multi-pass membrane protein</topology>
    </subcellularLocation>
</comment>
<organism evidence="14 15">
    <name type="scientific">Pseudomonas mucidolens</name>
    <dbReference type="NCBI Taxonomy" id="46679"/>
    <lineage>
        <taxon>Bacteria</taxon>
        <taxon>Pseudomonadati</taxon>
        <taxon>Pseudomonadota</taxon>
        <taxon>Gammaproteobacteria</taxon>
        <taxon>Pseudomonadales</taxon>
        <taxon>Pseudomonadaceae</taxon>
        <taxon>Pseudomonas</taxon>
    </lineage>
</organism>
<dbReference type="EMBL" id="LT629802">
    <property type="protein sequence ID" value="SDU91887.1"/>
    <property type="molecule type" value="Genomic_DNA"/>
</dbReference>
<gene>
    <name evidence="14" type="ORF">SAMN05216202_1611</name>
</gene>
<evidence type="ECO:0000256" key="9">
    <source>
        <dbReference type="ARBA" id="ARBA00023012"/>
    </source>
</evidence>
<keyword evidence="9" id="KW-0902">Two-component regulatory system</keyword>
<evidence type="ECO:0000256" key="1">
    <source>
        <dbReference type="ARBA" id="ARBA00000085"/>
    </source>
</evidence>
<evidence type="ECO:0000256" key="6">
    <source>
        <dbReference type="ARBA" id="ARBA00022692"/>
    </source>
</evidence>
<dbReference type="SMART" id="SM00387">
    <property type="entry name" value="HATPase_c"/>
    <property type="match status" value="1"/>
</dbReference>
<dbReference type="InterPro" id="IPR050428">
    <property type="entry name" value="TCS_sensor_his_kinase"/>
</dbReference>
<dbReference type="SMART" id="SM00388">
    <property type="entry name" value="HisKA"/>
    <property type="match status" value="1"/>
</dbReference>
<evidence type="ECO:0000256" key="2">
    <source>
        <dbReference type="ARBA" id="ARBA00004141"/>
    </source>
</evidence>
<dbReference type="CDD" id="cd00082">
    <property type="entry name" value="HisKA"/>
    <property type="match status" value="1"/>
</dbReference>
<evidence type="ECO:0000313" key="15">
    <source>
        <dbReference type="Proteomes" id="UP000198600"/>
    </source>
</evidence>
<keyword evidence="5" id="KW-0808">Transferase</keyword>
<dbReference type="Gene3D" id="3.30.450.170">
    <property type="entry name" value="Two-component histidine kinase, sensor domain"/>
    <property type="match status" value="1"/>
</dbReference>
<feature type="domain" description="HAMP" evidence="13">
    <location>
        <begin position="176"/>
        <end position="231"/>
    </location>
</feature>
<dbReference type="STRING" id="46679.SAMN05216202_1611"/>
<dbReference type="CDD" id="cd06225">
    <property type="entry name" value="HAMP"/>
    <property type="match status" value="1"/>
</dbReference>
<dbReference type="InterPro" id="IPR004358">
    <property type="entry name" value="Sig_transdc_His_kin-like_C"/>
</dbReference>
<dbReference type="Proteomes" id="UP000198600">
    <property type="component" value="Chromosome I"/>
</dbReference>
<feature type="transmembrane region" description="Helical" evidence="11">
    <location>
        <begin position="157"/>
        <end position="178"/>
    </location>
</feature>
<accession>A0A1H2MF52</accession>
<feature type="domain" description="Histidine kinase" evidence="12">
    <location>
        <begin position="239"/>
        <end position="446"/>
    </location>
</feature>
<keyword evidence="7 14" id="KW-0418">Kinase</keyword>
<proteinExistence type="predicted"/>
<feature type="transmembrane region" description="Helical" evidence="11">
    <location>
        <begin position="9"/>
        <end position="29"/>
    </location>
</feature>
<keyword evidence="4" id="KW-0597">Phosphoprotein</keyword>
<keyword evidence="10 11" id="KW-0472">Membrane</keyword>
<dbReference type="Gene3D" id="1.10.8.500">
    <property type="entry name" value="HAMP domain in histidine kinase"/>
    <property type="match status" value="1"/>
</dbReference>
<dbReference type="InterPro" id="IPR038428">
    <property type="entry name" value="HK_sensor_dom_sf"/>
</dbReference>
<dbReference type="Gene3D" id="1.10.287.130">
    <property type="match status" value="1"/>
</dbReference>
<dbReference type="Pfam" id="PF00512">
    <property type="entry name" value="HisKA"/>
    <property type="match status" value="1"/>
</dbReference>
<dbReference type="GO" id="GO:0000155">
    <property type="term" value="F:phosphorelay sensor kinase activity"/>
    <property type="evidence" value="ECO:0007669"/>
    <property type="project" value="InterPro"/>
</dbReference>
<evidence type="ECO:0000313" key="14">
    <source>
        <dbReference type="EMBL" id="SDU91887.1"/>
    </source>
</evidence>
<protein>
    <recommendedName>
        <fullName evidence="3">histidine kinase</fullName>
        <ecNumber evidence="3">2.7.13.3</ecNumber>
    </recommendedName>
</protein>
<dbReference type="Pfam" id="PF00672">
    <property type="entry name" value="HAMP"/>
    <property type="match status" value="1"/>
</dbReference>
<dbReference type="InterPro" id="IPR003594">
    <property type="entry name" value="HATPase_dom"/>
</dbReference>
<dbReference type="SUPFAM" id="SSF47384">
    <property type="entry name" value="Homodimeric domain of signal transducing histidine kinase"/>
    <property type="match status" value="1"/>
</dbReference>
<evidence type="ECO:0000259" key="13">
    <source>
        <dbReference type="PROSITE" id="PS50885"/>
    </source>
</evidence>
<evidence type="ECO:0000256" key="3">
    <source>
        <dbReference type="ARBA" id="ARBA00012438"/>
    </source>
</evidence>
<evidence type="ECO:0000256" key="4">
    <source>
        <dbReference type="ARBA" id="ARBA00022553"/>
    </source>
</evidence>
<dbReference type="Gene3D" id="3.30.565.10">
    <property type="entry name" value="Histidine kinase-like ATPase, C-terminal domain"/>
    <property type="match status" value="1"/>
</dbReference>
<evidence type="ECO:0000259" key="12">
    <source>
        <dbReference type="PROSITE" id="PS50109"/>
    </source>
</evidence>
<keyword evidence="8 11" id="KW-1133">Transmembrane helix</keyword>
<dbReference type="InterPro" id="IPR031930">
    <property type="entry name" value="HK_sensor"/>
</dbReference>
<evidence type="ECO:0000256" key="7">
    <source>
        <dbReference type="ARBA" id="ARBA00022777"/>
    </source>
</evidence>
<dbReference type="SUPFAM" id="SSF55874">
    <property type="entry name" value="ATPase domain of HSP90 chaperone/DNA topoisomerase II/histidine kinase"/>
    <property type="match status" value="1"/>
</dbReference>
<evidence type="ECO:0000256" key="5">
    <source>
        <dbReference type="ARBA" id="ARBA00022679"/>
    </source>
</evidence>
<dbReference type="Pfam" id="PF02518">
    <property type="entry name" value="HATPase_c"/>
    <property type="match status" value="1"/>
</dbReference>
<reference evidence="15" key="1">
    <citation type="submission" date="2016-10" db="EMBL/GenBank/DDBJ databases">
        <authorList>
            <person name="Varghese N."/>
            <person name="Submissions S."/>
        </authorList>
    </citation>
    <scope>NUCLEOTIDE SEQUENCE [LARGE SCALE GENOMIC DNA]</scope>
    <source>
        <strain evidence="15">LMG 2223</strain>
    </source>
</reference>
<evidence type="ECO:0000256" key="11">
    <source>
        <dbReference type="SAM" id="Phobius"/>
    </source>
</evidence>
<comment type="catalytic activity">
    <reaction evidence="1">
        <text>ATP + protein L-histidine = ADP + protein N-phospho-L-histidine.</text>
        <dbReference type="EC" id="2.7.13.3"/>
    </reaction>
</comment>
<dbReference type="AlphaFoldDB" id="A0A1H2MF52"/>
<dbReference type="PANTHER" id="PTHR45436:SF15">
    <property type="entry name" value="SENSOR HISTIDINE KINASE CUSS"/>
    <property type="match status" value="1"/>
</dbReference>
<evidence type="ECO:0000256" key="8">
    <source>
        <dbReference type="ARBA" id="ARBA00022989"/>
    </source>
</evidence>
<sequence>MKLPNRHSLLWKLTGVLAVFCLLVVSLQVDLSQRLYHATAHLPAPSRQILLDYAQQAEAAWREHGAAGVDEFLRVLREREQVWAVVVNERHASVSSVPLNDAERLKLDFVREITGWLGRPGSRPTLYVPFSDDTSRLVMELPMHLDPRRHLGLWNLLLQQVLLALLALLFGTLLYRVLISPLVILRRQANALSAGDLASRVGPGVTRRGDELGELGRAFDHMAERLESTVALQRRLLRDLSHELRTPLSRLRVAGEREPDAVALRQRLEREVQGMERLIGSTLELVWLDTERPTLPVEAVEMESLWDLLREDACFESGWSPERLPCQLPVNCRVLGNLNGLAQALENILRNAIRHSPEDGVVCLSGSRDGEYWHLRIEDQGPGIAAEQLEQIFLPFTRLNIARPGGDGYGLGLSIARSIVHLQGGQVWAENAHPGLRLNLRLKVFAG</sequence>
<keyword evidence="6 11" id="KW-0812">Transmembrane</keyword>
<dbReference type="GO" id="GO:0005886">
    <property type="term" value="C:plasma membrane"/>
    <property type="evidence" value="ECO:0007669"/>
    <property type="project" value="TreeGrafter"/>
</dbReference>
<dbReference type="InterPro" id="IPR003661">
    <property type="entry name" value="HisK_dim/P_dom"/>
</dbReference>
<dbReference type="InterPro" id="IPR005467">
    <property type="entry name" value="His_kinase_dom"/>
</dbReference>
<dbReference type="PROSITE" id="PS50109">
    <property type="entry name" value="HIS_KIN"/>
    <property type="match status" value="1"/>
</dbReference>
<dbReference type="OrthoDB" id="9804645at2"/>
<dbReference type="RefSeq" id="WP_084377953.1">
    <property type="nucleotide sequence ID" value="NZ_LS483433.1"/>
</dbReference>